<feature type="transmembrane region" description="Helical" evidence="9">
    <location>
        <begin position="1085"/>
        <end position="1106"/>
    </location>
</feature>
<evidence type="ECO:0000256" key="9">
    <source>
        <dbReference type="SAM" id="Phobius"/>
    </source>
</evidence>
<evidence type="ECO:0000313" key="12">
    <source>
        <dbReference type="Proteomes" id="UP000028524"/>
    </source>
</evidence>
<dbReference type="GO" id="GO:0005524">
    <property type="term" value="F:ATP binding"/>
    <property type="evidence" value="ECO:0007669"/>
    <property type="project" value="UniProtKB-KW"/>
</dbReference>
<dbReference type="PROSITE" id="PS50893">
    <property type="entry name" value="ABC_TRANSPORTER_2"/>
    <property type="match status" value="2"/>
</dbReference>
<dbReference type="PANTHER" id="PTHR19241">
    <property type="entry name" value="ATP-BINDING CASSETTE TRANSPORTER"/>
    <property type="match status" value="1"/>
</dbReference>
<organism evidence="11 12">
    <name type="scientific">Stachybotrys chlorohalonatus (strain IBT 40285)</name>
    <dbReference type="NCBI Taxonomy" id="1283841"/>
    <lineage>
        <taxon>Eukaryota</taxon>
        <taxon>Fungi</taxon>
        <taxon>Dikarya</taxon>
        <taxon>Ascomycota</taxon>
        <taxon>Pezizomycotina</taxon>
        <taxon>Sordariomycetes</taxon>
        <taxon>Hypocreomycetidae</taxon>
        <taxon>Hypocreales</taxon>
        <taxon>Stachybotryaceae</taxon>
        <taxon>Stachybotrys</taxon>
    </lineage>
</organism>
<dbReference type="STRING" id="1283841.A0A084Q8X0"/>
<dbReference type="InParanoid" id="A0A084Q8X0"/>
<dbReference type="SUPFAM" id="SSF52540">
    <property type="entry name" value="P-loop containing nucleoside triphosphate hydrolases"/>
    <property type="match status" value="2"/>
</dbReference>
<dbReference type="SMART" id="SM00382">
    <property type="entry name" value="AAA"/>
    <property type="match status" value="2"/>
</dbReference>
<evidence type="ECO:0000256" key="8">
    <source>
        <dbReference type="ARBA" id="ARBA00023136"/>
    </source>
</evidence>
<dbReference type="InterPro" id="IPR010929">
    <property type="entry name" value="PDR_CDR_ABC"/>
</dbReference>
<keyword evidence="4 9" id="KW-0812">Transmembrane</keyword>
<dbReference type="Pfam" id="PF00005">
    <property type="entry name" value="ABC_tran"/>
    <property type="match status" value="2"/>
</dbReference>
<dbReference type="InterPro" id="IPR003593">
    <property type="entry name" value="AAA+_ATPase"/>
</dbReference>
<dbReference type="EMBL" id="KL660929">
    <property type="protein sequence ID" value="KFA60405.1"/>
    <property type="molecule type" value="Genomic_DNA"/>
</dbReference>
<evidence type="ECO:0000259" key="10">
    <source>
        <dbReference type="PROSITE" id="PS50893"/>
    </source>
</evidence>
<accession>A0A084Q8X0</accession>
<keyword evidence="8 9" id="KW-0472">Membrane</keyword>
<sequence>MRDSTFADWVSQKRSRASLRFGLSFRGLRVHGFSTALHYQPTVLSWALSLPRFVASLFSLRIDDARVQILHDFHGLVRSGEMLLVLGRPGSGCTTFLKALAGDTHGIFVGHESEVNYEGITYEEMHGAFKGESIYLAEFDVHFAELTLGQTLGFAASTRESGSVRKSISQKLARDMAVLLGLEGAFGTWIGDAMIRGVSGGEKRRTSLAEALICGAHFQCWDNSIRGLDSSTSLRSVKLLRDSSNQLQTTVAMSIYQASDLIYEVVGIFDKVTILYQGRQIYFGPTASAAQYFYDLGFARPSRATIPDFLTSLTNPAERLIRTGYENRVPRSPDDFARTWKQSAGAAQLLSDIDEFNRFHPLAQHSHQNSRERPEWRHKLSLRASTYSISIRLQILSCLERAVQRFLNQPAPVIGSIVANAILALILGSVYYDTPENAESMDTRAVLIFFSLLVTAYSPAFEVLTIWAQRPIVEKHDRYALYHPFADAAASMIFDLPNKFVTALLFQLTLYFMANLRRTPGAFFTWFLFNFVLVLNMSMWFRFVGSISRTMAQSTAPTCIMVLLSCIYGGFVVPAPYMVGWLGWFRFVNPIAYTFESLMINEFSDREFPCSNMVPHGPSYADVGLDNQICAITGAEPGETRVQGGIYLAERYTYASAHLWRNLGIIVAMTIVVCGMHLLAAEYILAQRSKGDVLRYKRVSRHDKQMSPGDSEVHELVRFTHSVKKKDNFEQERRGISQTAIPSIPSQSSVFNWESLSYDVKTGSSENKRILDGIDGWVKPGTLTALMGVTGAGKTTLLDVLANRASFGTASGKICIDGKLRDSSFQRKTGYAQQEDIHLPTTTVREALEFSAALRQSNSSNKERLAFVDHVIDLLDLGSYSSAIVGVPGDGLNIEQRKRLTIGVELVAKPELVLFLDEPTSGLDSQTAWSICMLLRKLADNGQAILCTIHQPSSQLFCIFDRLLLLNEQGQNIYFGDIGHNSTTLISYFEENGAERCEYDANPAEWMLHVSTKVNEAENTSASGYWAEIWSSSLQKEEVLHHIAQLRRVSDTAQAVHQGEYAVSWTKQLVVVTRRLFQNYWRDPMYLYSKLVLCAGVALFNGLSFQNARLDVQGLQNLIFSMFLHTQMFGTVDQQVIPRFIQGRALFEARESRSKIYCWTVFITSNIVVELVWQTVAAVLVYVAWYYPTGLWRNGDDGFDTHERSALTFTILLVYCLWISTFSQAVAAGIEHEASAVQAATLMFWFSLVFCGVIVPPNDLPGFWTFVWRASPLTYLINGLAVAGLENADISCSPVHLLIVSPPNGANCGDYFAQYLEAAGGTVLNPVASSDCEYCPITNANSFLYEILEASMGSPWNNVGYFTVFMVFNVLATFGFYWLVRIPRKKSAD</sequence>
<comment type="similarity">
    <text evidence="2">Belongs to the ABC transporter superfamily. ABCG family. PDR (TC 3.A.1.205) subfamily.</text>
</comment>
<evidence type="ECO:0000256" key="7">
    <source>
        <dbReference type="ARBA" id="ARBA00022989"/>
    </source>
</evidence>
<evidence type="ECO:0000256" key="6">
    <source>
        <dbReference type="ARBA" id="ARBA00022840"/>
    </source>
</evidence>
<dbReference type="Proteomes" id="UP000028524">
    <property type="component" value="Unassembled WGS sequence"/>
</dbReference>
<dbReference type="InterPro" id="IPR013525">
    <property type="entry name" value="ABC2_TM"/>
</dbReference>
<feature type="domain" description="ABC transporter" evidence="10">
    <location>
        <begin position="751"/>
        <end position="994"/>
    </location>
</feature>
<dbReference type="Pfam" id="PF06422">
    <property type="entry name" value="PDR_CDR"/>
    <property type="match status" value="1"/>
</dbReference>
<dbReference type="OrthoDB" id="245989at2759"/>
<dbReference type="GO" id="GO:0016887">
    <property type="term" value="F:ATP hydrolysis activity"/>
    <property type="evidence" value="ECO:0007669"/>
    <property type="project" value="InterPro"/>
</dbReference>
<evidence type="ECO:0000313" key="11">
    <source>
        <dbReference type="EMBL" id="KFA60405.1"/>
    </source>
</evidence>
<dbReference type="OMA" id="LNMDFAK"/>
<dbReference type="GO" id="GO:0016020">
    <property type="term" value="C:membrane"/>
    <property type="evidence" value="ECO:0007669"/>
    <property type="project" value="UniProtKB-SubCell"/>
</dbReference>
<reference evidence="11 12" key="1">
    <citation type="journal article" date="2014" name="BMC Genomics">
        <title>Comparative genome sequencing reveals chemotype-specific gene clusters in the toxigenic black mold Stachybotrys.</title>
        <authorList>
            <person name="Semeiks J."/>
            <person name="Borek D."/>
            <person name="Otwinowski Z."/>
            <person name="Grishin N.V."/>
        </authorList>
    </citation>
    <scope>NUCLEOTIDE SEQUENCE [LARGE SCALE GENOMIC DNA]</scope>
    <source>
        <strain evidence="11 12">IBT 40285</strain>
    </source>
</reference>
<dbReference type="InterPro" id="IPR034001">
    <property type="entry name" value="ABCG_PDR_1"/>
</dbReference>
<dbReference type="CDD" id="cd03233">
    <property type="entry name" value="ABCG_PDR_domain1"/>
    <property type="match status" value="1"/>
</dbReference>
<keyword evidence="7 9" id="KW-1133">Transmembrane helix</keyword>
<evidence type="ECO:0000256" key="3">
    <source>
        <dbReference type="ARBA" id="ARBA00022448"/>
    </source>
</evidence>
<dbReference type="CDD" id="cd03232">
    <property type="entry name" value="ABCG_PDR_domain2"/>
    <property type="match status" value="1"/>
</dbReference>
<evidence type="ECO:0000256" key="1">
    <source>
        <dbReference type="ARBA" id="ARBA00004141"/>
    </source>
</evidence>
<keyword evidence="6" id="KW-0067">ATP-binding</keyword>
<feature type="transmembrane region" description="Helical" evidence="9">
    <location>
        <begin position="444"/>
        <end position="468"/>
    </location>
</feature>
<feature type="transmembrane region" description="Helical" evidence="9">
    <location>
        <begin position="1207"/>
        <end position="1230"/>
    </location>
</feature>
<dbReference type="HOGENOM" id="CLU_000604_35_0_1"/>
<dbReference type="InterPro" id="IPR034003">
    <property type="entry name" value="ABCG_PDR_2"/>
</dbReference>
<feature type="transmembrane region" description="Helical" evidence="9">
    <location>
        <begin position="523"/>
        <end position="544"/>
    </location>
</feature>
<keyword evidence="12" id="KW-1185">Reference proteome</keyword>
<feature type="transmembrane region" description="Helical" evidence="9">
    <location>
        <begin position="1156"/>
        <end position="1187"/>
    </location>
</feature>
<feature type="transmembrane region" description="Helical" evidence="9">
    <location>
        <begin position="411"/>
        <end position="432"/>
    </location>
</feature>
<keyword evidence="3" id="KW-0813">Transport</keyword>
<feature type="transmembrane region" description="Helical" evidence="9">
    <location>
        <begin position="1359"/>
        <end position="1380"/>
    </location>
</feature>
<dbReference type="GO" id="GO:0140359">
    <property type="term" value="F:ABC-type transporter activity"/>
    <property type="evidence" value="ECO:0007669"/>
    <property type="project" value="InterPro"/>
</dbReference>
<name>A0A084Q8X0_STAC4</name>
<dbReference type="InterPro" id="IPR027417">
    <property type="entry name" value="P-loop_NTPase"/>
</dbReference>
<dbReference type="InterPro" id="IPR003439">
    <property type="entry name" value="ABC_transporter-like_ATP-bd"/>
</dbReference>
<protein>
    <recommendedName>
        <fullName evidence="10">ABC transporter domain-containing protein</fullName>
    </recommendedName>
</protein>
<feature type="transmembrane region" description="Helical" evidence="9">
    <location>
        <begin position="663"/>
        <end position="685"/>
    </location>
</feature>
<dbReference type="Gene3D" id="3.40.50.300">
    <property type="entry name" value="P-loop containing nucleotide triphosphate hydrolases"/>
    <property type="match status" value="2"/>
</dbReference>
<evidence type="ECO:0000256" key="2">
    <source>
        <dbReference type="ARBA" id="ARBA00006012"/>
    </source>
</evidence>
<dbReference type="Pfam" id="PF01061">
    <property type="entry name" value="ABC2_membrane"/>
    <property type="match status" value="2"/>
</dbReference>
<proteinExistence type="inferred from homology"/>
<evidence type="ECO:0000256" key="4">
    <source>
        <dbReference type="ARBA" id="ARBA00022692"/>
    </source>
</evidence>
<feature type="transmembrane region" description="Helical" evidence="9">
    <location>
        <begin position="556"/>
        <end position="579"/>
    </location>
</feature>
<dbReference type="FunFam" id="3.40.50.300:FF:000054">
    <property type="entry name" value="ABC multidrug transporter atrF"/>
    <property type="match status" value="1"/>
</dbReference>
<comment type="subcellular location">
    <subcellularLocation>
        <location evidence="1">Membrane</location>
        <topology evidence="1">Multi-pass membrane protein</topology>
    </subcellularLocation>
</comment>
<feature type="domain" description="ABC transporter" evidence="10">
    <location>
        <begin position="48"/>
        <end position="302"/>
    </location>
</feature>
<gene>
    <name evidence="11" type="ORF">S40285_08585</name>
</gene>
<feature type="transmembrane region" description="Helical" evidence="9">
    <location>
        <begin position="1237"/>
        <end position="1255"/>
    </location>
</feature>
<evidence type="ECO:0000256" key="5">
    <source>
        <dbReference type="ARBA" id="ARBA00022741"/>
    </source>
</evidence>
<keyword evidence="5" id="KW-0547">Nucleotide-binding</keyword>